<dbReference type="Proteomes" id="UP001381693">
    <property type="component" value="Unassembled WGS sequence"/>
</dbReference>
<feature type="chain" id="PRO_5042829858" evidence="1">
    <location>
        <begin position="28"/>
        <end position="78"/>
    </location>
</feature>
<evidence type="ECO:0000256" key="1">
    <source>
        <dbReference type="SAM" id="SignalP"/>
    </source>
</evidence>
<name>A0AAN8XBK1_HALRR</name>
<keyword evidence="3" id="KW-1185">Reference proteome</keyword>
<gene>
    <name evidence="2" type="ORF">SK128_005753</name>
</gene>
<comment type="caution">
    <text evidence="2">The sequence shown here is derived from an EMBL/GenBank/DDBJ whole genome shotgun (WGS) entry which is preliminary data.</text>
</comment>
<reference evidence="2 3" key="1">
    <citation type="submission" date="2023-11" db="EMBL/GenBank/DDBJ databases">
        <title>Halocaridina rubra genome assembly.</title>
        <authorList>
            <person name="Smith C."/>
        </authorList>
    </citation>
    <scope>NUCLEOTIDE SEQUENCE [LARGE SCALE GENOMIC DNA]</scope>
    <source>
        <strain evidence="2">EP-1</strain>
        <tissue evidence="2">Whole</tissue>
    </source>
</reference>
<evidence type="ECO:0000313" key="2">
    <source>
        <dbReference type="EMBL" id="KAK7081237.1"/>
    </source>
</evidence>
<evidence type="ECO:0000313" key="3">
    <source>
        <dbReference type="Proteomes" id="UP001381693"/>
    </source>
</evidence>
<proteinExistence type="predicted"/>
<accession>A0AAN8XBK1</accession>
<dbReference type="EMBL" id="JAXCGZ010005666">
    <property type="protein sequence ID" value="KAK7081237.1"/>
    <property type="molecule type" value="Genomic_DNA"/>
</dbReference>
<dbReference type="AlphaFoldDB" id="A0AAN8XBK1"/>
<protein>
    <submittedName>
        <fullName evidence="2">Uncharacterized protein</fullName>
    </submittedName>
</protein>
<feature type="signal peptide" evidence="1">
    <location>
        <begin position="1"/>
        <end position="27"/>
    </location>
</feature>
<organism evidence="2 3">
    <name type="scientific">Halocaridina rubra</name>
    <name type="common">Hawaiian red shrimp</name>
    <dbReference type="NCBI Taxonomy" id="373956"/>
    <lineage>
        <taxon>Eukaryota</taxon>
        <taxon>Metazoa</taxon>
        <taxon>Ecdysozoa</taxon>
        <taxon>Arthropoda</taxon>
        <taxon>Crustacea</taxon>
        <taxon>Multicrustacea</taxon>
        <taxon>Malacostraca</taxon>
        <taxon>Eumalacostraca</taxon>
        <taxon>Eucarida</taxon>
        <taxon>Decapoda</taxon>
        <taxon>Pleocyemata</taxon>
        <taxon>Caridea</taxon>
        <taxon>Atyoidea</taxon>
        <taxon>Atyidae</taxon>
        <taxon>Halocaridina</taxon>
    </lineage>
</organism>
<keyword evidence="1" id="KW-0732">Signal</keyword>
<sequence>MAGGRKILAMLIAATVLTMFLLDMAESAPEPTYFRYRRPWYAAQSKQSRRGGVFAALRPHKDDRYWHGFDIDGFSVNG</sequence>